<dbReference type="EC" id="2.1.1.193" evidence="3 12"/>
<keyword evidence="5 12" id="KW-0963">Cytoplasm</keyword>
<reference evidence="15" key="1">
    <citation type="submission" date="2010-12" db="EMBL/GenBank/DDBJ databases">
        <title>Complete sequence of Bacillus cellulosilyticus DSM 2522.</title>
        <authorList>
            <consortium name="US DOE Joint Genome Institute"/>
            <person name="Lucas S."/>
            <person name="Copeland A."/>
            <person name="Lapidus A."/>
            <person name="Cheng J.-F."/>
            <person name="Bruce D."/>
            <person name="Goodwin L."/>
            <person name="Pitluck S."/>
            <person name="Chertkov O."/>
            <person name="Detter J.C."/>
            <person name="Han C."/>
            <person name="Tapia R."/>
            <person name="Land M."/>
            <person name="Hauser L."/>
            <person name="Jeffries C."/>
            <person name="Kyrpides N."/>
            <person name="Ivanova N."/>
            <person name="Mikhailova N."/>
            <person name="Brumm P."/>
            <person name="Mead D."/>
            <person name="Woyke T."/>
        </authorList>
    </citation>
    <scope>NUCLEOTIDE SEQUENCE [LARGE SCALE GENOMIC DNA]</scope>
    <source>
        <strain evidence="15">DSM 2522</strain>
    </source>
</reference>
<keyword evidence="9 12" id="KW-0949">S-adenosyl-L-methionine</keyword>
<dbReference type="NCBIfam" id="NF008692">
    <property type="entry name" value="PRK11713.1-5"/>
    <property type="match status" value="1"/>
</dbReference>
<dbReference type="EMBL" id="CP002394">
    <property type="protein sequence ID" value="ADU29854.1"/>
    <property type="molecule type" value="Genomic_DNA"/>
</dbReference>
<dbReference type="Proteomes" id="UP000001401">
    <property type="component" value="Chromosome"/>
</dbReference>
<evidence type="ECO:0000256" key="1">
    <source>
        <dbReference type="ARBA" id="ARBA00004496"/>
    </source>
</evidence>
<organism evidence="15 16">
    <name type="scientific">Evansella cellulosilytica (strain ATCC 21833 / DSM 2522 / FERM P-1141 / JCM 9156 / N-4)</name>
    <name type="common">Bacillus cellulosilyticus</name>
    <dbReference type="NCBI Taxonomy" id="649639"/>
    <lineage>
        <taxon>Bacteria</taxon>
        <taxon>Bacillati</taxon>
        <taxon>Bacillota</taxon>
        <taxon>Bacilli</taxon>
        <taxon>Bacillales</taxon>
        <taxon>Bacillaceae</taxon>
        <taxon>Evansella</taxon>
    </lineage>
</organism>
<evidence type="ECO:0000256" key="12">
    <source>
        <dbReference type="PIRNR" id="PIRNR015601"/>
    </source>
</evidence>
<keyword evidence="8 12" id="KW-0808">Transferase</keyword>
<evidence type="ECO:0000256" key="10">
    <source>
        <dbReference type="ARBA" id="ARBA00025699"/>
    </source>
</evidence>
<comment type="function">
    <text evidence="10 12">Specifically methylates the N3 position of the uracil ring of uridine 1498 (m3U1498) in 16S rRNA. Acts on the fully assembled 30S ribosomal subunit.</text>
</comment>
<dbReference type="Gene3D" id="3.40.1280.10">
    <property type="match status" value="1"/>
</dbReference>
<dbReference type="InterPro" id="IPR006700">
    <property type="entry name" value="RsmE"/>
</dbReference>
<sequence length="250" mass="28334">MQRYFINPQMFHEDHVVISGDDAKHISRVMRMEQGDNIICCTTSGVCYECVISEMKDSYIYATIEKQESKSVELPVNVTIGHGLPKGDKFEWVIQKGTELGAKNFLPFEAERSIVKLDKKKADKKIDRWNKIAKEAAEQSHRQQLPKVMEVQRFSQLLDHVDGYSYVLVAYEEAAKNDEKSQLFSVLQEVKKGESILFLFGPEGGFSDREINELTKKGALICGLGPRILRSETAPLYGLTAISYHLELLG</sequence>
<evidence type="ECO:0000313" key="15">
    <source>
        <dbReference type="EMBL" id="ADU29854.1"/>
    </source>
</evidence>
<comment type="catalytic activity">
    <reaction evidence="11 12">
        <text>uridine(1498) in 16S rRNA + S-adenosyl-L-methionine = N(3)-methyluridine(1498) in 16S rRNA + S-adenosyl-L-homocysteine + H(+)</text>
        <dbReference type="Rhea" id="RHEA:42920"/>
        <dbReference type="Rhea" id="RHEA-COMP:10283"/>
        <dbReference type="Rhea" id="RHEA-COMP:10284"/>
        <dbReference type="ChEBI" id="CHEBI:15378"/>
        <dbReference type="ChEBI" id="CHEBI:57856"/>
        <dbReference type="ChEBI" id="CHEBI:59789"/>
        <dbReference type="ChEBI" id="CHEBI:65315"/>
        <dbReference type="ChEBI" id="CHEBI:74502"/>
        <dbReference type="EC" id="2.1.1.193"/>
    </reaction>
</comment>
<dbReference type="InterPro" id="IPR015947">
    <property type="entry name" value="PUA-like_sf"/>
</dbReference>
<dbReference type="SUPFAM" id="SSF88697">
    <property type="entry name" value="PUA domain-like"/>
    <property type="match status" value="1"/>
</dbReference>
<evidence type="ECO:0000256" key="2">
    <source>
        <dbReference type="ARBA" id="ARBA00005528"/>
    </source>
</evidence>
<keyword evidence="16" id="KW-1185">Reference proteome</keyword>
<dbReference type="AlphaFoldDB" id="E6TW31"/>
<dbReference type="OrthoDB" id="9815641at2"/>
<dbReference type="PANTHER" id="PTHR30027">
    <property type="entry name" value="RIBOSOMAL RNA SMALL SUBUNIT METHYLTRANSFERASE E"/>
    <property type="match status" value="1"/>
</dbReference>
<dbReference type="InterPro" id="IPR029026">
    <property type="entry name" value="tRNA_m1G_MTases_N"/>
</dbReference>
<accession>E6TW31</accession>
<keyword evidence="7 12" id="KW-0489">Methyltransferase</keyword>
<evidence type="ECO:0000259" key="13">
    <source>
        <dbReference type="Pfam" id="PF04452"/>
    </source>
</evidence>
<feature type="domain" description="Ribosomal RNA small subunit methyltransferase E methyltransferase" evidence="13">
    <location>
        <begin position="73"/>
        <end position="242"/>
    </location>
</feature>
<dbReference type="Gene3D" id="2.40.240.20">
    <property type="entry name" value="Hypothetical PUA domain-like, domain 1"/>
    <property type="match status" value="1"/>
</dbReference>
<evidence type="ECO:0000256" key="4">
    <source>
        <dbReference type="ARBA" id="ARBA00013673"/>
    </source>
</evidence>
<evidence type="ECO:0000256" key="9">
    <source>
        <dbReference type="ARBA" id="ARBA00022691"/>
    </source>
</evidence>
<gene>
    <name evidence="15" type="ordered locus">Bcell_1591</name>
</gene>
<dbReference type="FunFam" id="3.40.1280.10:FF:000020">
    <property type="entry name" value="Ribosomal RNA small subunit methyltransferase E"/>
    <property type="match status" value="1"/>
</dbReference>
<dbReference type="NCBIfam" id="TIGR00046">
    <property type="entry name" value="RsmE family RNA methyltransferase"/>
    <property type="match status" value="1"/>
</dbReference>
<dbReference type="CDD" id="cd18084">
    <property type="entry name" value="RsmE-like"/>
    <property type="match status" value="1"/>
</dbReference>
<dbReference type="PIRSF" id="PIRSF015601">
    <property type="entry name" value="MTase_slr0722"/>
    <property type="match status" value="1"/>
</dbReference>
<dbReference type="InterPro" id="IPR046887">
    <property type="entry name" value="RsmE_PUA-like"/>
</dbReference>
<evidence type="ECO:0000256" key="11">
    <source>
        <dbReference type="ARBA" id="ARBA00047944"/>
    </source>
</evidence>
<dbReference type="eggNOG" id="COG1385">
    <property type="taxonomic scope" value="Bacteria"/>
</dbReference>
<proteinExistence type="inferred from homology"/>
<dbReference type="InterPro" id="IPR046886">
    <property type="entry name" value="RsmE_MTase_dom"/>
</dbReference>
<keyword evidence="6 12" id="KW-0698">rRNA processing</keyword>
<dbReference type="HOGENOM" id="CLU_067442_3_0_9"/>
<dbReference type="GO" id="GO:0070475">
    <property type="term" value="P:rRNA base methylation"/>
    <property type="evidence" value="ECO:0007669"/>
    <property type="project" value="TreeGrafter"/>
</dbReference>
<evidence type="ECO:0000259" key="14">
    <source>
        <dbReference type="Pfam" id="PF20260"/>
    </source>
</evidence>
<dbReference type="Pfam" id="PF04452">
    <property type="entry name" value="Methyltrans_RNA"/>
    <property type="match status" value="1"/>
</dbReference>
<evidence type="ECO:0000313" key="16">
    <source>
        <dbReference type="Proteomes" id="UP000001401"/>
    </source>
</evidence>
<evidence type="ECO:0000256" key="6">
    <source>
        <dbReference type="ARBA" id="ARBA00022552"/>
    </source>
</evidence>
<name>E6TW31_EVAC2</name>
<dbReference type="STRING" id="649639.Bcell_1591"/>
<dbReference type="SUPFAM" id="SSF75217">
    <property type="entry name" value="alpha/beta knot"/>
    <property type="match status" value="1"/>
</dbReference>
<dbReference type="PANTHER" id="PTHR30027:SF3">
    <property type="entry name" value="16S RRNA (URACIL(1498)-N(3))-METHYLTRANSFERASE"/>
    <property type="match status" value="1"/>
</dbReference>
<dbReference type="Pfam" id="PF20260">
    <property type="entry name" value="PUA_4"/>
    <property type="match status" value="1"/>
</dbReference>
<evidence type="ECO:0000256" key="8">
    <source>
        <dbReference type="ARBA" id="ARBA00022679"/>
    </source>
</evidence>
<dbReference type="RefSeq" id="WP_013488191.1">
    <property type="nucleotide sequence ID" value="NC_014829.1"/>
</dbReference>
<dbReference type="GO" id="GO:0070042">
    <property type="term" value="F:rRNA (uridine-N3-)-methyltransferase activity"/>
    <property type="evidence" value="ECO:0007669"/>
    <property type="project" value="TreeGrafter"/>
</dbReference>
<evidence type="ECO:0000256" key="3">
    <source>
        <dbReference type="ARBA" id="ARBA00012328"/>
    </source>
</evidence>
<evidence type="ECO:0000256" key="7">
    <source>
        <dbReference type="ARBA" id="ARBA00022603"/>
    </source>
</evidence>
<dbReference type="GO" id="GO:0005737">
    <property type="term" value="C:cytoplasm"/>
    <property type="evidence" value="ECO:0007669"/>
    <property type="project" value="UniProtKB-SubCell"/>
</dbReference>
<comment type="subcellular location">
    <subcellularLocation>
        <location evidence="1 12">Cytoplasm</location>
    </subcellularLocation>
</comment>
<comment type="similarity">
    <text evidence="2 12">Belongs to the RNA methyltransferase RsmE family.</text>
</comment>
<feature type="domain" description="Ribosomal RNA small subunit methyltransferase E PUA-like" evidence="14">
    <location>
        <begin position="18"/>
        <end position="65"/>
    </location>
</feature>
<evidence type="ECO:0000256" key="5">
    <source>
        <dbReference type="ARBA" id="ARBA00022490"/>
    </source>
</evidence>
<dbReference type="KEGG" id="bco:Bcell_1591"/>
<dbReference type="InterPro" id="IPR029028">
    <property type="entry name" value="Alpha/beta_knot_MTases"/>
</dbReference>
<dbReference type="NCBIfam" id="NF008691">
    <property type="entry name" value="PRK11713.1-4"/>
    <property type="match status" value="1"/>
</dbReference>
<protein>
    <recommendedName>
        <fullName evidence="4 12">Ribosomal RNA small subunit methyltransferase E</fullName>
        <ecNumber evidence="3 12">2.1.1.193</ecNumber>
    </recommendedName>
</protein>